<gene>
    <name evidence="1" type="ORF">F9C07_277</name>
</gene>
<reference evidence="2" key="1">
    <citation type="journal article" date="2021" name="G3 (Bethesda)">
        <title>Chromosome assembled and annotated genome sequence of Aspergillus flavus NRRL 3357.</title>
        <authorList>
            <person name="Skerker J.M."/>
            <person name="Pianalto K.M."/>
            <person name="Mondo S.J."/>
            <person name="Yang K."/>
            <person name="Arkin A.P."/>
            <person name="Keller N.P."/>
            <person name="Grigoriev I.V."/>
            <person name="Louise Glass N.L."/>
        </authorList>
    </citation>
    <scope>NUCLEOTIDE SEQUENCE [LARGE SCALE GENOMIC DNA]</scope>
    <source>
        <strain evidence="2">ATCC 200026 / FGSC A1120 / IAM 13836 / NRRL 3357 / JCM 12722 / SRRC 167</strain>
    </source>
</reference>
<accession>A0A7U2MP58</accession>
<proteinExistence type="predicted"/>
<organism evidence="1 2">
    <name type="scientific">Aspergillus flavus (strain ATCC 200026 / FGSC A1120 / IAM 13836 / NRRL 3357 / JCM 12722 / SRRC 167)</name>
    <dbReference type="NCBI Taxonomy" id="332952"/>
    <lineage>
        <taxon>Eukaryota</taxon>
        <taxon>Fungi</taxon>
        <taxon>Dikarya</taxon>
        <taxon>Ascomycota</taxon>
        <taxon>Pezizomycotina</taxon>
        <taxon>Eurotiomycetes</taxon>
        <taxon>Eurotiomycetidae</taxon>
        <taxon>Eurotiales</taxon>
        <taxon>Aspergillaceae</taxon>
        <taxon>Aspergillus</taxon>
        <taxon>Aspergillus subgen. Circumdati</taxon>
    </lineage>
</organism>
<dbReference type="VEuPathDB" id="FungiDB:F9C07_277"/>
<evidence type="ECO:0000313" key="1">
    <source>
        <dbReference type="EMBL" id="QRD87289.1"/>
    </source>
</evidence>
<dbReference type="Proteomes" id="UP000596276">
    <property type="component" value="Chromosome 1"/>
</dbReference>
<name>A0A7U2MP58_ASPFN</name>
<dbReference type="AlphaFoldDB" id="A0A7U2MP58"/>
<keyword evidence="2" id="KW-1185">Reference proteome</keyword>
<dbReference type="EMBL" id="CP044619">
    <property type="protein sequence ID" value="QRD87289.1"/>
    <property type="molecule type" value="Genomic_DNA"/>
</dbReference>
<evidence type="ECO:0000313" key="2">
    <source>
        <dbReference type="Proteomes" id="UP000596276"/>
    </source>
</evidence>
<protein>
    <submittedName>
        <fullName evidence="1">Uncharacterized protein</fullName>
    </submittedName>
</protein>
<sequence length="55" mass="6439">MGHWGKRDGSFILPHTKTYQSTPRPKIKLNINLLFESFYLVANDHTDREKGSKKH</sequence>